<protein>
    <submittedName>
        <fullName evidence="1">Uncharacterized protein</fullName>
    </submittedName>
</protein>
<evidence type="ECO:0000313" key="1">
    <source>
        <dbReference type="EMBL" id="GIQ91341.1"/>
    </source>
</evidence>
<gene>
    <name evidence="1" type="ORF">KIPB_014547</name>
</gene>
<organism evidence="1 2">
    <name type="scientific">Kipferlia bialata</name>
    <dbReference type="NCBI Taxonomy" id="797122"/>
    <lineage>
        <taxon>Eukaryota</taxon>
        <taxon>Metamonada</taxon>
        <taxon>Carpediemonas-like organisms</taxon>
        <taxon>Kipferlia</taxon>
    </lineage>
</organism>
<reference evidence="1 2" key="1">
    <citation type="journal article" date="2018" name="PLoS ONE">
        <title>The draft genome of Kipferlia bialata reveals reductive genome evolution in fornicate parasites.</title>
        <authorList>
            <person name="Tanifuji G."/>
            <person name="Takabayashi S."/>
            <person name="Kume K."/>
            <person name="Takagi M."/>
            <person name="Nakayama T."/>
            <person name="Kamikawa R."/>
            <person name="Inagaki Y."/>
            <person name="Hashimoto T."/>
        </authorList>
    </citation>
    <scope>NUCLEOTIDE SEQUENCE [LARGE SCALE GENOMIC DNA]</scope>
    <source>
        <strain evidence="1">NY0173</strain>
    </source>
</reference>
<proteinExistence type="predicted"/>
<sequence length="44" mass="4513">MRGIVAALSMGGQNPENVQGIESLAEGFSSNIPPELVAMLSSLP</sequence>
<comment type="caution">
    <text evidence="1">The sequence shown here is derived from an EMBL/GenBank/DDBJ whole genome shotgun (WGS) entry which is preliminary data.</text>
</comment>
<dbReference type="AlphaFoldDB" id="A0A9K3DAY0"/>
<keyword evidence="2" id="KW-1185">Reference proteome</keyword>
<evidence type="ECO:0000313" key="2">
    <source>
        <dbReference type="Proteomes" id="UP000265618"/>
    </source>
</evidence>
<name>A0A9K3DAY0_9EUKA</name>
<dbReference type="Proteomes" id="UP000265618">
    <property type="component" value="Unassembled WGS sequence"/>
</dbReference>
<accession>A0A9K3DAY0</accession>
<feature type="non-terminal residue" evidence="1">
    <location>
        <position position="44"/>
    </location>
</feature>
<dbReference type="EMBL" id="BDIP01007544">
    <property type="protein sequence ID" value="GIQ91341.1"/>
    <property type="molecule type" value="Genomic_DNA"/>
</dbReference>